<dbReference type="STRING" id="1095630.A0A2J6TAA8"/>
<protein>
    <submittedName>
        <fullName evidence="2">S-adenosyl-L-methionine-dependent methyltransferase</fullName>
    </submittedName>
</protein>
<organism evidence="2 3">
    <name type="scientific">Hyaloscypha bicolor E</name>
    <dbReference type="NCBI Taxonomy" id="1095630"/>
    <lineage>
        <taxon>Eukaryota</taxon>
        <taxon>Fungi</taxon>
        <taxon>Dikarya</taxon>
        <taxon>Ascomycota</taxon>
        <taxon>Pezizomycotina</taxon>
        <taxon>Leotiomycetes</taxon>
        <taxon>Helotiales</taxon>
        <taxon>Hyaloscyphaceae</taxon>
        <taxon>Hyaloscypha</taxon>
        <taxon>Hyaloscypha bicolor</taxon>
    </lineage>
</organism>
<dbReference type="RefSeq" id="XP_024736826.1">
    <property type="nucleotide sequence ID" value="XM_024872538.1"/>
</dbReference>
<dbReference type="PANTHER" id="PTHR43591">
    <property type="entry name" value="METHYLTRANSFERASE"/>
    <property type="match status" value="1"/>
</dbReference>
<dbReference type="Pfam" id="PF13489">
    <property type="entry name" value="Methyltransf_23"/>
    <property type="match status" value="1"/>
</dbReference>
<dbReference type="PANTHER" id="PTHR43591:SF24">
    <property type="entry name" value="2-METHOXY-6-POLYPRENYL-1,4-BENZOQUINOL METHYLASE, MITOCHONDRIAL"/>
    <property type="match status" value="1"/>
</dbReference>
<sequence>MTTFGKPAMLSWSKLKVPQGTTSTSEGQDTPKAAESPKNSLVHPNTTVVESESAWRRENDSPSPSVEELVSDLGASVLGSSNQSLTSSIINYVYENGRRYHAYQNGKYWLPNDEKEQDRMDMQHHVIFKLVLNDKLFLAPVREPKNILDHGTGTGIWSIEVGDTYPKAHVMGTDLSPIQPTFVPPNTKYVVDDFSLEWLGYSTKFDLIHCSLGNAFSARDWKSFLVESYSHLTPGGWVELKDINIAAMSHDYSLPQMSAIRIWHGQLLEGAATSKISLQISPGDLEVLFQEAGFVNVTIKEWPLPIGLWPKDPGLKKIGAFQSQVIHDGLEAFSLAIFTRALGWDLIKIEKLLEEVREELNNRSYHWYWPFFVVYGQKPEGR</sequence>
<feature type="compositionally biased region" description="Polar residues" evidence="1">
    <location>
        <begin position="37"/>
        <end position="50"/>
    </location>
</feature>
<dbReference type="Proteomes" id="UP000235371">
    <property type="component" value="Unassembled WGS sequence"/>
</dbReference>
<evidence type="ECO:0000313" key="2">
    <source>
        <dbReference type="EMBL" id="PMD59922.1"/>
    </source>
</evidence>
<name>A0A2J6TAA8_9HELO</name>
<dbReference type="GO" id="GO:0008168">
    <property type="term" value="F:methyltransferase activity"/>
    <property type="evidence" value="ECO:0007669"/>
    <property type="project" value="UniProtKB-KW"/>
</dbReference>
<evidence type="ECO:0000256" key="1">
    <source>
        <dbReference type="SAM" id="MobiDB-lite"/>
    </source>
</evidence>
<keyword evidence="2" id="KW-0808">Transferase</keyword>
<evidence type="ECO:0000313" key="3">
    <source>
        <dbReference type="Proteomes" id="UP000235371"/>
    </source>
</evidence>
<dbReference type="SUPFAM" id="SSF53335">
    <property type="entry name" value="S-adenosyl-L-methionine-dependent methyltransferases"/>
    <property type="match status" value="1"/>
</dbReference>
<gene>
    <name evidence="2" type="ORF">K444DRAFT_402587</name>
</gene>
<keyword evidence="3" id="KW-1185">Reference proteome</keyword>
<proteinExistence type="predicted"/>
<keyword evidence="2" id="KW-0489">Methyltransferase</keyword>
<dbReference type="InterPro" id="IPR029063">
    <property type="entry name" value="SAM-dependent_MTases_sf"/>
</dbReference>
<dbReference type="AlphaFoldDB" id="A0A2J6TAA8"/>
<dbReference type="Gene3D" id="3.40.50.150">
    <property type="entry name" value="Vaccinia Virus protein VP39"/>
    <property type="match status" value="1"/>
</dbReference>
<dbReference type="CDD" id="cd02440">
    <property type="entry name" value="AdoMet_MTases"/>
    <property type="match status" value="1"/>
</dbReference>
<dbReference type="InParanoid" id="A0A2J6TAA8"/>
<feature type="compositionally biased region" description="Polar residues" evidence="1">
    <location>
        <begin position="19"/>
        <end position="28"/>
    </location>
</feature>
<dbReference type="GO" id="GO:0032259">
    <property type="term" value="P:methylation"/>
    <property type="evidence" value="ECO:0007669"/>
    <property type="project" value="UniProtKB-KW"/>
</dbReference>
<feature type="region of interest" description="Disordered" evidence="1">
    <location>
        <begin position="1"/>
        <end position="68"/>
    </location>
</feature>
<dbReference type="OrthoDB" id="2013972at2759"/>
<dbReference type="EMBL" id="KZ613803">
    <property type="protein sequence ID" value="PMD59922.1"/>
    <property type="molecule type" value="Genomic_DNA"/>
</dbReference>
<reference evidence="2 3" key="1">
    <citation type="submission" date="2016-04" db="EMBL/GenBank/DDBJ databases">
        <title>A degradative enzymes factory behind the ericoid mycorrhizal symbiosis.</title>
        <authorList>
            <consortium name="DOE Joint Genome Institute"/>
            <person name="Martino E."/>
            <person name="Morin E."/>
            <person name="Grelet G."/>
            <person name="Kuo A."/>
            <person name="Kohler A."/>
            <person name="Daghino S."/>
            <person name="Barry K."/>
            <person name="Choi C."/>
            <person name="Cichocki N."/>
            <person name="Clum A."/>
            <person name="Copeland A."/>
            <person name="Hainaut M."/>
            <person name="Haridas S."/>
            <person name="Labutti K."/>
            <person name="Lindquist E."/>
            <person name="Lipzen A."/>
            <person name="Khouja H.-R."/>
            <person name="Murat C."/>
            <person name="Ohm R."/>
            <person name="Olson A."/>
            <person name="Spatafora J."/>
            <person name="Veneault-Fourrey C."/>
            <person name="Henrissat B."/>
            <person name="Grigoriev I."/>
            <person name="Martin F."/>
            <person name="Perotto S."/>
        </authorList>
    </citation>
    <scope>NUCLEOTIDE SEQUENCE [LARGE SCALE GENOMIC DNA]</scope>
    <source>
        <strain evidence="2 3">E</strain>
    </source>
</reference>
<accession>A0A2J6TAA8</accession>
<dbReference type="GeneID" id="36580618"/>